<evidence type="ECO:0000256" key="2">
    <source>
        <dbReference type="ARBA" id="ARBA00022679"/>
    </source>
</evidence>
<feature type="compositionally biased region" description="Low complexity" evidence="7">
    <location>
        <begin position="27"/>
        <end position="50"/>
    </location>
</feature>
<dbReference type="PANTHER" id="PTHR30582:SF2">
    <property type="entry name" value="L,D-TRANSPEPTIDASE YCIB-RELATED"/>
    <property type="match status" value="1"/>
</dbReference>
<reference evidence="9 10" key="1">
    <citation type="journal article" date="2015" name="Genome Announc.">
        <title>Expanding the biotechnology potential of lactobacilli through comparative genomics of 213 strains and associated genera.</title>
        <authorList>
            <person name="Sun Z."/>
            <person name="Harris H.M."/>
            <person name="McCann A."/>
            <person name="Guo C."/>
            <person name="Argimon S."/>
            <person name="Zhang W."/>
            <person name="Yang X."/>
            <person name="Jeffery I.B."/>
            <person name="Cooney J.C."/>
            <person name="Kagawa T.F."/>
            <person name="Liu W."/>
            <person name="Song Y."/>
            <person name="Salvetti E."/>
            <person name="Wrobel A."/>
            <person name="Rasinkangas P."/>
            <person name="Parkhill J."/>
            <person name="Rea M.C."/>
            <person name="O'Sullivan O."/>
            <person name="Ritari J."/>
            <person name="Douillard F.P."/>
            <person name="Paul Ross R."/>
            <person name="Yang R."/>
            <person name="Briner A.E."/>
            <person name="Felis G.E."/>
            <person name="de Vos W.M."/>
            <person name="Barrangou R."/>
            <person name="Klaenhammer T.R."/>
            <person name="Caufield P.W."/>
            <person name="Cui Y."/>
            <person name="Zhang H."/>
            <person name="O'Toole P.W."/>
        </authorList>
    </citation>
    <scope>NUCLEOTIDE SEQUENCE [LARGE SCALE GENOMIC DNA]</scope>
    <source>
        <strain evidence="9 10">DSM 13343</strain>
    </source>
</reference>
<name>A0A0R1QTR3_9LACO</name>
<accession>A0A0R1QTR3</accession>
<feature type="domain" description="L,D-TPase catalytic" evidence="8">
    <location>
        <begin position="71"/>
        <end position="192"/>
    </location>
</feature>
<feature type="region of interest" description="Disordered" evidence="7">
    <location>
        <begin position="14"/>
        <end position="50"/>
    </location>
</feature>
<organism evidence="9 10">
    <name type="scientific">Lacticaseibacillus manihotivorans DSM 13343 = JCM 12514</name>
    <dbReference type="NCBI Taxonomy" id="1423769"/>
    <lineage>
        <taxon>Bacteria</taxon>
        <taxon>Bacillati</taxon>
        <taxon>Bacillota</taxon>
        <taxon>Bacilli</taxon>
        <taxon>Lactobacillales</taxon>
        <taxon>Lactobacillaceae</taxon>
        <taxon>Lacticaseibacillus</taxon>
    </lineage>
</organism>
<feature type="compositionally biased region" description="Polar residues" evidence="7">
    <location>
        <begin position="14"/>
        <end position="26"/>
    </location>
</feature>
<dbReference type="Gene3D" id="2.40.440.10">
    <property type="entry name" value="L,D-transpeptidase catalytic domain-like"/>
    <property type="match status" value="1"/>
</dbReference>
<evidence type="ECO:0000259" key="8">
    <source>
        <dbReference type="PROSITE" id="PS52029"/>
    </source>
</evidence>
<comment type="pathway">
    <text evidence="1 6">Cell wall biogenesis; peptidoglycan biosynthesis.</text>
</comment>
<evidence type="ECO:0000313" key="9">
    <source>
        <dbReference type="EMBL" id="KRL46164.1"/>
    </source>
</evidence>
<dbReference type="PANTHER" id="PTHR30582">
    <property type="entry name" value="L,D-TRANSPEPTIDASE"/>
    <property type="match status" value="1"/>
</dbReference>
<feature type="active site" description="Nucleophile" evidence="6">
    <location>
        <position position="168"/>
    </location>
</feature>
<keyword evidence="4 6" id="KW-0573">Peptidoglycan synthesis</keyword>
<sequence length="192" mass="21228">MLIGFGVWFAQHPNAQSRPQSTSQKQKTATVNSSKASSATSSSKKTVSKTVDWTKPSQTKAYPTVTTEDPVVLTVDLAKQRVYITQKDQLVYTMYCSTGINDSTPHGTFHIIDRGANFYNPTEKMGANYWTSFKGNTYLFHTVPTDENGKYITSEAVYLGKKPSSHGCVRLSIPDAKWINEHVPGGTKVVIK</sequence>
<keyword evidence="5 6" id="KW-0961">Cell wall biogenesis/degradation</keyword>
<evidence type="ECO:0000256" key="5">
    <source>
        <dbReference type="ARBA" id="ARBA00023316"/>
    </source>
</evidence>
<dbReference type="PATRIC" id="fig|1423769.4.peg.525"/>
<keyword evidence="10" id="KW-1185">Reference proteome</keyword>
<keyword evidence="3 6" id="KW-0133">Cell shape</keyword>
<evidence type="ECO:0000256" key="1">
    <source>
        <dbReference type="ARBA" id="ARBA00004752"/>
    </source>
</evidence>
<dbReference type="UniPathway" id="UPA00219"/>
<dbReference type="AlphaFoldDB" id="A0A0R1QTR3"/>
<comment type="caution">
    <text evidence="9">The sequence shown here is derived from an EMBL/GenBank/DDBJ whole genome shotgun (WGS) entry which is preliminary data.</text>
</comment>
<dbReference type="EMBL" id="AZEU01000112">
    <property type="protein sequence ID" value="KRL46164.1"/>
    <property type="molecule type" value="Genomic_DNA"/>
</dbReference>
<dbReference type="Proteomes" id="UP000051790">
    <property type="component" value="Unassembled WGS sequence"/>
</dbReference>
<dbReference type="Pfam" id="PF03734">
    <property type="entry name" value="YkuD"/>
    <property type="match status" value="1"/>
</dbReference>
<dbReference type="GO" id="GO:0071555">
    <property type="term" value="P:cell wall organization"/>
    <property type="evidence" value="ECO:0007669"/>
    <property type="project" value="UniProtKB-UniRule"/>
</dbReference>
<dbReference type="InterPro" id="IPR050979">
    <property type="entry name" value="LD-transpeptidase"/>
</dbReference>
<keyword evidence="2" id="KW-0808">Transferase</keyword>
<evidence type="ECO:0000313" key="10">
    <source>
        <dbReference type="Proteomes" id="UP000051790"/>
    </source>
</evidence>
<dbReference type="InterPro" id="IPR005490">
    <property type="entry name" value="LD_TPept_cat_dom"/>
</dbReference>
<protein>
    <submittedName>
        <fullName evidence="9">ErfK family cell surface protein</fullName>
    </submittedName>
</protein>
<evidence type="ECO:0000256" key="4">
    <source>
        <dbReference type="ARBA" id="ARBA00022984"/>
    </source>
</evidence>
<dbReference type="GO" id="GO:0016740">
    <property type="term" value="F:transferase activity"/>
    <property type="evidence" value="ECO:0007669"/>
    <property type="project" value="UniProtKB-KW"/>
</dbReference>
<feature type="active site" description="Proton donor/acceptor" evidence="6">
    <location>
        <position position="141"/>
    </location>
</feature>
<dbReference type="InterPro" id="IPR038063">
    <property type="entry name" value="Transpep_catalytic_dom"/>
</dbReference>
<proteinExistence type="predicted"/>
<dbReference type="RefSeq" id="WP_225436199.1">
    <property type="nucleotide sequence ID" value="NZ_AZEU01000112.1"/>
</dbReference>
<dbReference type="CDD" id="cd16913">
    <property type="entry name" value="YkuD_like"/>
    <property type="match status" value="1"/>
</dbReference>
<gene>
    <name evidence="9" type="ORF">FD01_GL000493</name>
</gene>
<dbReference type="GO" id="GO:0005576">
    <property type="term" value="C:extracellular region"/>
    <property type="evidence" value="ECO:0007669"/>
    <property type="project" value="TreeGrafter"/>
</dbReference>
<evidence type="ECO:0000256" key="6">
    <source>
        <dbReference type="PROSITE-ProRule" id="PRU01373"/>
    </source>
</evidence>
<dbReference type="GO" id="GO:0018104">
    <property type="term" value="P:peptidoglycan-protein cross-linking"/>
    <property type="evidence" value="ECO:0007669"/>
    <property type="project" value="TreeGrafter"/>
</dbReference>
<dbReference type="PROSITE" id="PS52029">
    <property type="entry name" value="LD_TPASE"/>
    <property type="match status" value="1"/>
</dbReference>
<dbReference type="SUPFAM" id="SSF141523">
    <property type="entry name" value="L,D-transpeptidase catalytic domain-like"/>
    <property type="match status" value="1"/>
</dbReference>
<evidence type="ECO:0000256" key="7">
    <source>
        <dbReference type="SAM" id="MobiDB-lite"/>
    </source>
</evidence>
<dbReference type="GO" id="GO:0008360">
    <property type="term" value="P:regulation of cell shape"/>
    <property type="evidence" value="ECO:0007669"/>
    <property type="project" value="UniProtKB-UniRule"/>
</dbReference>
<evidence type="ECO:0000256" key="3">
    <source>
        <dbReference type="ARBA" id="ARBA00022960"/>
    </source>
</evidence>
<dbReference type="GO" id="GO:0071972">
    <property type="term" value="F:peptidoglycan L,D-transpeptidase activity"/>
    <property type="evidence" value="ECO:0007669"/>
    <property type="project" value="TreeGrafter"/>
</dbReference>